<feature type="active site" description="Proton acceptor" evidence="8">
    <location>
        <position position="314"/>
    </location>
</feature>
<comment type="similarity">
    <text evidence="1 11">Belongs to the peptidase M1 family.</text>
</comment>
<dbReference type="Pfam" id="PF11838">
    <property type="entry name" value="ERAP1_C"/>
    <property type="match status" value="1"/>
</dbReference>
<dbReference type="InterPro" id="IPR027268">
    <property type="entry name" value="Peptidase_M4/M1_CTD_sf"/>
</dbReference>
<dbReference type="GO" id="GO:0070006">
    <property type="term" value="F:metalloaminopeptidase activity"/>
    <property type="evidence" value="ECO:0007669"/>
    <property type="project" value="TreeGrafter"/>
</dbReference>
<dbReference type="InterPro" id="IPR001930">
    <property type="entry name" value="Peptidase_M1"/>
</dbReference>
<protein>
    <recommendedName>
        <fullName evidence="11">Aminopeptidase</fullName>
        <ecNumber evidence="11">3.4.11.-</ecNumber>
    </recommendedName>
</protein>
<keyword evidence="2 11" id="KW-0031">Aminopeptidase</keyword>
<dbReference type="OrthoDB" id="10031169at2759"/>
<dbReference type="FunFam" id="2.60.40.1730:FF:000002">
    <property type="entry name" value="Aminopeptidase"/>
    <property type="match status" value="1"/>
</dbReference>
<name>A0A1E5R1H9_9ASCO</name>
<evidence type="ECO:0000313" key="16">
    <source>
        <dbReference type="Proteomes" id="UP000095728"/>
    </source>
</evidence>
<evidence type="ECO:0000256" key="6">
    <source>
        <dbReference type="ARBA" id="ARBA00022833"/>
    </source>
</evidence>
<comment type="cofactor">
    <cofactor evidence="9 11">
        <name>Zn(2+)</name>
        <dbReference type="ChEBI" id="CHEBI:29105"/>
    </cofactor>
    <text evidence="9 11">Binds 1 zinc ion per subunit.</text>
</comment>
<dbReference type="AlphaFoldDB" id="A0A1E5R1H9"/>
<feature type="binding site" evidence="9">
    <location>
        <position position="313"/>
    </location>
    <ligand>
        <name>Zn(2+)</name>
        <dbReference type="ChEBI" id="CHEBI:29105"/>
        <note>catalytic</note>
    </ligand>
</feature>
<dbReference type="InterPro" id="IPR014782">
    <property type="entry name" value="Peptidase_M1_dom"/>
</dbReference>
<keyword evidence="16" id="KW-1185">Reference proteome</keyword>
<feature type="domain" description="ERAP1-like C-terminal" evidence="13">
    <location>
        <begin position="532"/>
        <end position="846"/>
    </location>
</feature>
<evidence type="ECO:0000313" key="15">
    <source>
        <dbReference type="EMBL" id="OEJ80732.1"/>
    </source>
</evidence>
<dbReference type="Gene3D" id="2.60.40.1910">
    <property type="match status" value="1"/>
</dbReference>
<keyword evidence="5 11" id="KW-0378">Hydrolase</keyword>
<evidence type="ECO:0000256" key="9">
    <source>
        <dbReference type="PIRSR" id="PIRSR634016-3"/>
    </source>
</evidence>
<evidence type="ECO:0000256" key="3">
    <source>
        <dbReference type="ARBA" id="ARBA00022670"/>
    </source>
</evidence>
<sequence>MCTCNRAAPPPEREILPTHLKPLHYDLTFHPDFETFKFKGKAVIDLKIQDSSVHYVELNTLELFDFEATVGKDHVKPLKIESIKETQRTRFHFPAELFTSTDDVLRLNVNYNGILNDNMAGFYRSKYKDALTGEEKYMVSTQFEATDARRAFPCFDEPNLKAKFTITLISDKKFVQLSNMDVASEVIENDLKTTKFNTTPLMSTYLVAFVIGEFVGVPSKYEYRIPVTTWTIPGTEKSAQYSADFTAKCLEFFEKTFDIKYPLPKMDSALIKEFSAGAMENYGLITYRDTALMLDLENSTLDEQIRVSEVVAHEVSHQWFGNLATMDWWSCLYLNESGATFWSWFCCNHFKPEWKVWEHFVTDSLQAALTLDGLRSSHQVEVDVNKADEINQIFDAISYSKGGSLLRMMANWLGEETFVQGVANYLREFSYKNAVTEDLWNHLGKQSGKPVPEIMSVWTKKVGYPIVTVEESGDKTLKLTQHRFLKTGDVKPEDDTTIYPIIPFLKTAADKIDKDTVLYERENTLEIPNSDFYKINGNQAGFFLTCYPESRYAKLGTQAHLLSVEDRAGLIGELESISAAGHTSTSNFLGLLRNWKSESSPAVWGQMLSSLAAVKTAWLFEDDKTTTALRKFTADLISDKLNELGWEIKESDDFELKSLKISLFSSSVNAKVDKYIQIGLDQFAKYAQGDSSAIDPLHKDIVFNAVAVDGKAENFDKLLAIYKKNDKDKINALKALSRFENDEIIPKIISFLLDESVIAPQDIYIPMANMRTSKKGVLALWDWIQNNWSEIEKRFPPSLNMLSYIVKISTSGFTSTDRIGEIEEFFSTKNCSGFDRALAQSIDSIKSKAQWVERDAPVVADFLKEHKYL</sequence>
<dbReference type="Pfam" id="PF17900">
    <property type="entry name" value="Peptidase_M1_N"/>
    <property type="match status" value="1"/>
</dbReference>
<feature type="site" description="Transition state stabilizer" evidence="10">
    <location>
        <position position="399"/>
    </location>
</feature>
<dbReference type="GO" id="GO:0005737">
    <property type="term" value="C:cytoplasm"/>
    <property type="evidence" value="ECO:0007669"/>
    <property type="project" value="TreeGrafter"/>
</dbReference>
<dbReference type="InParanoid" id="A0A1E5R1H9"/>
<dbReference type="GO" id="GO:0016020">
    <property type="term" value="C:membrane"/>
    <property type="evidence" value="ECO:0007669"/>
    <property type="project" value="TreeGrafter"/>
</dbReference>
<evidence type="ECO:0000256" key="1">
    <source>
        <dbReference type="ARBA" id="ARBA00010136"/>
    </source>
</evidence>
<keyword evidence="4 9" id="KW-0479">Metal-binding</keyword>
<dbReference type="FunCoup" id="A0A1E5R1H9">
    <property type="interactions" value="1019"/>
</dbReference>
<keyword evidence="7 11" id="KW-0482">Metalloprotease</keyword>
<feature type="binding site" evidence="9">
    <location>
        <position position="317"/>
    </location>
    <ligand>
        <name>Zn(2+)</name>
        <dbReference type="ChEBI" id="CHEBI:29105"/>
        <note>catalytic</note>
    </ligand>
</feature>
<evidence type="ECO:0000259" key="12">
    <source>
        <dbReference type="Pfam" id="PF01433"/>
    </source>
</evidence>
<gene>
    <name evidence="15" type="ORF">AWRI3579_g3974</name>
</gene>
<organism evidence="15 16">
    <name type="scientific">Hanseniaspora osmophila</name>
    <dbReference type="NCBI Taxonomy" id="56408"/>
    <lineage>
        <taxon>Eukaryota</taxon>
        <taxon>Fungi</taxon>
        <taxon>Dikarya</taxon>
        <taxon>Ascomycota</taxon>
        <taxon>Saccharomycotina</taxon>
        <taxon>Saccharomycetes</taxon>
        <taxon>Saccharomycodales</taxon>
        <taxon>Saccharomycodaceae</taxon>
        <taxon>Hanseniaspora</taxon>
    </lineage>
</organism>
<accession>A0A1E5R1H9</accession>
<dbReference type="Gene3D" id="2.60.40.1730">
    <property type="entry name" value="tricorn interacting facor f3 domain"/>
    <property type="match status" value="1"/>
</dbReference>
<dbReference type="EMBL" id="LPNM01000011">
    <property type="protein sequence ID" value="OEJ80732.1"/>
    <property type="molecule type" value="Genomic_DNA"/>
</dbReference>
<dbReference type="PANTHER" id="PTHR11533:SF174">
    <property type="entry name" value="PUROMYCIN-SENSITIVE AMINOPEPTIDASE-RELATED"/>
    <property type="match status" value="1"/>
</dbReference>
<dbReference type="FunFam" id="2.60.40.1910:FF:000004">
    <property type="entry name" value="Aminopeptidase"/>
    <property type="match status" value="1"/>
</dbReference>
<dbReference type="CDD" id="cd09601">
    <property type="entry name" value="M1_APN-Q_like"/>
    <property type="match status" value="1"/>
</dbReference>
<dbReference type="InterPro" id="IPR034016">
    <property type="entry name" value="M1_APN-typ"/>
</dbReference>
<dbReference type="GO" id="GO:0006508">
    <property type="term" value="P:proteolysis"/>
    <property type="evidence" value="ECO:0007669"/>
    <property type="project" value="UniProtKB-KW"/>
</dbReference>
<comment type="caution">
    <text evidence="15">The sequence shown here is derived from an EMBL/GenBank/DDBJ whole genome shotgun (WGS) entry which is preliminary data.</text>
</comment>
<proteinExistence type="inferred from homology"/>
<evidence type="ECO:0000259" key="14">
    <source>
        <dbReference type="Pfam" id="PF17900"/>
    </source>
</evidence>
<dbReference type="Gene3D" id="1.25.50.20">
    <property type="match status" value="1"/>
</dbReference>
<dbReference type="PANTHER" id="PTHR11533">
    <property type="entry name" value="PROTEASE M1 ZINC METALLOPROTEASE"/>
    <property type="match status" value="1"/>
</dbReference>
<feature type="domain" description="Peptidase M1 membrane alanine aminopeptidase" evidence="12">
    <location>
        <begin position="241"/>
        <end position="458"/>
    </location>
</feature>
<dbReference type="FunFam" id="1.25.50.20:FF:000002">
    <property type="entry name" value="Aminopeptidase"/>
    <property type="match status" value="1"/>
</dbReference>
<keyword evidence="6 9" id="KW-0862">Zinc</keyword>
<keyword evidence="3 11" id="KW-0645">Protease</keyword>
<evidence type="ECO:0000256" key="2">
    <source>
        <dbReference type="ARBA" id="ARBA00022438"/>
    </source>
</evidence>
<feature type="domain" description="Aminopeptidase N-like N-terminal" evidence="14">
    <location>
        <begin position="21"/>
        <end position="206"/>
    </location>
</feature>
<evidence type="ECO:0000256" key="8">
    <source>
        <dbReference type="PIRSR" id="PIRSR634016-1"/>
    </source>
</evidence>
<dbReference type="InterPro" id="IPR050344">
    <property type="entry name" value="Peptidase_M1_aminopeptidases"/>
</dbReference>
<dbReference type="GO" id="GO:0008270">
    <property type="term" value="F:zinc ion binding"/>
    <property type="evidence" value="ECO:0007669"/>
    <property type="project" value="UniProtKB-UniRule"/>
</dbReference>
<dbReference type="EC" id="3.4.11.-" evidence="11"/>
<dbReference type="InterPro" id="IPR024571">
    <property type="entry name" value="ERAP1-like_C_dom"/>
</dbReference>
<reference evidence="16" key="1">
    <citation type="journal article" date="2016" name="Genome Announc.">
        <title>Genome sequences of three species of Hanseniaspora isolated from spontaneous wine fermentations.</title>
        <authorList>
            <person name="Sternes P.R."/>
            <person name="Lee D."/>
            <person name="Kutyna D.R."/>
            <person name="Borneman A.R."/>
        </authorList>
    </citation>
    <scope>NUCLEOTIDE SEQUENCE [LARGE SCALE GENOMIC DNA]</scope>
    <source>
        <strain evidence="16">AWRI3579</strain>
    </source>
</reference>
<dbReference type="Pfam" id="PF01433">
    <property type="entry name" value="Peptidase_M1"/>
    <property type="match status" value="1"/>
</dbReference>
<feature type="binding site" evidence="9">
    <location>
        <position position="336"/>
    </location>
    <ligand>
        <name>Zn(2+)</name>
        <dbReference type="ChEBI" id="CHEBI:29105"/>
        <note>catalytic</note>
    </ligand>
</feature>
<dbReference type="Gene3D" id="1.10.390.10">
    <property type="entry name" value="Neutral Protease Domain 2"/>
    <property type="match status" value="1"/>
</dbReference>
<evidence type="ECO:0000259" key="13">
    <source>
        <dbReference type="Pfam" id="PF11838"/>
    </source>
</evidence>
<dbReference type="InterPro" id="IPR045357">
    <property type="entry name" value="Aminopeptidase_N-like_N"/>
</dbReference>
<dbReference type="PRINTS" id="PR00756">
    <property type="entry name" value="ALADIPTASE"/>
</dbReference>
<dbReference type="SUPFAM" id="SSF55486">
    <property type="entry name" value="Metalloproteases ('zincins'), catalytic domain"/>
    <property type="match status" value="1"/>
</dbReference>
<dbReference type="FunFam" id="1.10.390.10:FF:000001">
    <property type="entry name" value="Aminopeptidase"/>
    <property type="match status" value="1"/>
</dbReference>
<evidence type="ECO:0000256" key="7">
    <source>
        <dbReference type="ARBA" id="ARBA00023049"/>
    </source>
</evidence>
<dbReference type="GO" id="GO:0043171">
    <property type="term" value="P:peptide catabolic process"/>
    <property type="evidence" value="ECO:0007669"/>
    <property type="project" value="TreeGrafter"/>
</dbReference>
<dbReference type="STRING" id="56408.A0A1E5R1H9"/>
<evidence type="ECO:0000256" key="10">
    <source>
        <dbReference type="PIRSR" id="PIRSR634016-4"/>
    </source>
</evidence>
<evidence type="ECO:0000256" key="4">
    <source>
        <dbReference type="ARBA" id="ARBA00022723"/>
    </source>
</evidence>
<dbReference type="Proteomes" id="UP000095728">
    <property type="component" value="Unassembled WGS sequence"/>
</dbReference>
<evidence type="ECO:0000256" key="11">
    <source>
        <dbReference type="RuleBase" id="RU364040"/>
    </source>
</evidence>
<dbReference type="GO" id="GO:0042277">
    <property type="term" value="F:peptide binding"/>
    <property type="evidence" value="ECO:0007669"/>
    <property type="project" value="TreeGrafter"/>
</dbReference>
<dbReference type="SUPFAM" id="SSF63737">
    <property type="entry name" value="Leukotriene A4 hydrolase N-terminal domain"/>
    <property type="match status" value="1"/>
</dbReference>
<dbReference type="InterPro" id="IPR042097">
    <property type="entry name" value="Aminopeptidase_N-like_N_sf"/>
</dbReference>
<evidence type="ECO:0000256" key="5">
    <source>
        <dbReference type="ARBA" id="ARBA00022801"/>
    </source>
</evidence>